<feature type="region of interest" description="Disordered" evidence="1">
    <location>
        <begin position="83"/>
        <end position="171"/>
    </location>
</feature>
<feature type="compositionally biased region" description="Polar residues" evidence="1">
    <location>
        <begin position="86"/>
        <end position="130"/>
    </location>
</feature>
<gene>
    <name evidence="2" type="ORF">NDU88_003603</name>
</gene>
<feature type="compositionally biased region" description="Polar residues" evidence="1">
    <location>
        <begin position="149"/>
        <end position="164"/>
    </location>
</feature>
<sequence length="265" mass="28909">MAPKATRNPGDKNEGAKMTRIGRDKGEPARANTHLTSIAVKTVGKNMPGLGKDVKTSDSITPSLEIKGKGKSQSTIMTFLAGGAQDSVSVTPSSENNNTLGKESTLPNITSRKLCTENNEPSVKSIQDTENILEIKDGEIREKEFGPLTGSNHPQTQQFDQTEQPEPRSREGTVIITGPIAERVDLHEVHGSPKRWGKTTGKDSQLVDWGKDSSDKFYSLTEESDPSSIEYSLSESEKIVKHRRLEIYLQVMSLQCGSRADSGNP</sequence>
<dbReference type="Proteomes" id="UP001066276">
    <property type="component" value="Chromosome 1_1"/>
</dbReference>
<evidence type="ECO:0000313" key="3">
    <source>
        <dbReference type="Proteomes" id="UP001066276"/>
    </source>
</evidence>
<comment type="caution">
    <text evidence="2">The sequence shown here is derived from an EMBL/GenBank/DDBJ whole genome shotgun (WGS) entry which is preliminary data.</text>
</comment>
<feature type="region of interest" description="Disordered" evidence="1">
    <location>
        <begin position="1"/>
        <end position="34"/>
    </location>
</feature>
<proteinExistence type="predicted"/>
<name>A0AAV7WST0_PLEWA</name>
<dbReference type="EMBL" id="JANPWB010000001">
    <property type="protein sequence ID" value="KAJ1215997.1"/>
    <property type="molecule type" value="Genomic_DNA"/>
</dbReference>
<organism evidence="2 3">
    <name type="scientific">Pleurodeles waltl</name>
    <name type="common">Iberian ribbed newt</name>
    <dbReference type="NCBI Taxonomy" id="8319"/>
    <lineage>
        <taxon>Eukaryota</taxon>
        <taxon>Metazoa</taxon>
        <taxon>Chordata</taxon>
        <taxon>Craniata</taxon>
        <taxon>Vertebrata</taxon>
        <taxon>Euteleostomi</taxon>
        <taxon>Amphibia</taxon>
        <taxon>Batrachia</taxon>
        <taxon>Caudata</taxon>
        <taxon>Salamandroidea</taxon>
        <taxon>Salamandridae</taxon>
        <taxon>Pleurodelinae</taxon>
        <taxon>Pleurodeles</taxon>
    </lineage>
</organism>
<dbReference type="AlphaFoldDB" id="A0AAV7WST0"/>
<feature type="compositionally biased region" description="Basic and acidic residues" evidence="1">
    <location>
        <begin position="133"/>
        <end position="145"/>
    </location>
</feature>
<reference evidence="2" key="1">
    <citation type="journal article" date="2022" name="bioRxiv">
        <title>Sequencing and chromosome-scale assembly of the giantPleurodeles waltlgenome.</title>
        <authorList>
            <person name="Brown T."/>
            <person name="Elewa A."/>
            <person name="Iarovenko S."/>
            <person name="Subramanian E."/>
            <person name="Araus A.J."/>
            <person name="Petzold A."/>
            <person name="Susuki M."/>
            <person name="Suzuki K.-i.T."/>
            <person name="Hayashi T."/>
            <person name="Toyoda A."/>
            <person name="Oliveira C."/>
            <person name="Osipova E."/>
            <person name="Leigh N.D."/>
            <person name="Simon A."/>
            <person name="Yun M.H."/>
        </authorList>
    </citation>
    <scope>NUCLEOTIDE SEQUENCE</scope>
    <source>
        <strain evidence="2">20211129_DDA</strain>
        <tissue evidence="2">Liver</tissue>
    </source>
</reference>
<accession>A0AAV7WST0</accession>
<evidence type="ECO:0000313" key="2">
    <source>
        <dbReference type="EMBL" id="KAJ1215997.1"/>
    </source>
</evidence>
<feature type="compositionally biased region" description="Basic and acidic residues" evidence="1">
    <location>
        <begin position="9"/>
        <end position="28"/>
    </location>
</feature>
<evidence type="ECO:0000256" key="1">
    <source>
        <dbReference type="SAM" id="MobiDB-lite"/>
    </source>
</evidence>
<keyword evidence="3" id="KW-1185">Reference proteome</keyword>
<protein>
    <submittedName>
        <fullName evidence="2">Uncharacterized protein</fullName>
    </submittedName>
</protein>